<dbReference type="Proteomes" id="UP000004358">
    <property type="component" value="Unassembled WGS sequence"/>
</dbReference>
<organism evidence="1 2">
    <name type="scientific">Blastopirellula marina DSM 3645</name>
    <dbReference type="NCBI Taxonomy" id="314230"/>
    <lineage>
        <taxon>Bacteria</taxon>
        <taxon>Pseudomonadati</taxon>
        <taxon>Planctomycetota</taxon>
        <taxon>Planctomycetia</taxon>
        <taxon>Pirellulales</taxon>
        <taxon>Pirellulaceae</taxon>
        <taxon>Blastopirellula</taxon>
    </lineage>
</organism>
<dbReference type="EMBL" id="AANZ01000002">
    <property type="protein sequence ID" value="EAQ82283.1"/>
    <property type="molecule type" value="Genomic_DNA"/>
</dbReference>
<evidence type="ECO:0000313" key="1">
    <source>
        <dbReference type="EMBL" id="EAQ82283.1"/>
    </source>
</evidence>
<name>A3ZMV4_9BACT</name>
<evidence type="ECO:0000313" key="2">
    <source>
        <dbReference type="Proteomes" id="UP000004358"/>
    </source>
</evidence>
<comment type="caution">
    <text evidence="1">The sequence shown here is derived from an EMBL/GenBank/DDBJ whole genome shotgun (WGS) entry which is preliminary data.</text>
</comment>
<dbReference type="AlphaFoldDB" id="A3ZMV4"/>
<proteinExistence type="predicted"/>
<protein>
    <submittedName>
        <fullName evidence="1">Uncharacterized protein</fullName>
    </submittedName>
</protein>
<sequence length="125" mass="13360">MFASLLFSGCQHEEVSRHRITGTVTYHGTPVPAGAIFFEPDASQGNSGAPSYAQIKDGKFDTAADGLGFIGGPHLVTIEAFDGKVTNGYAPQGAPLTKGKNYLKKFDFPQGDDVELHIEMTEVVK</sequence>
<reference evidence="1 2" key="1">
    <citation type="submission" date="2006-02" db="EMBL/GenBank/DDBJ databases">
        <authorList>
            <person name="Amann R."/>
            <person name="Ferriera S."/>
            <person name="Johnson J."/>
            <person name="Kravitz S."/>
            <person name="Halpern A."/>
            <person name="Remington K."/>
            <person name="Beeson K."/>
            <person name="Tran B."/>
            <person name="Rogers Y.-H."/>
            <person name="Friedman R."/>
            <person name="Venter J.C."/>
        </authorList>
    </citation>
    <scope>NUCLEOTIDE SEQUENCE [LARGE SCALE GENOMIC DNA]</scope>
    <source>
        <strain evidence="1 2">DSM 3645</strain>
    </source>
</reference>
<dbReference type="HOGENOM" id="CLU_113730_2_0_0"/>
<gene>
    <name evidence="1" type="ORF">DSM3645_01175</name>
</gene>
<accession>A3ZMV4</accession>